<evidence type="ECO:0000313" key="8">
    <source>
        <dbReference type="EMBL" id="QHS59886.1"/>
    </source>
</evidence>
<organism evidence="8 9">
    <name type="scientific">Chitinophaga agri</name>
    <dbReference type="NCBI Taxonomy" id="2703787"/>
    <lineage>
        <taxon>Bacteria</taxon>
        <taxon>Pseudomonadati</taxon>
        <taxon>Bacteroidota</taxon>
        <taxon>Chitinophagia</taxon>
        <taxon>Chitinophagales</taxon>
        <taxon>Chitinophagaceae</taxon>
        <taxon>Chitinophaga</taxon>
    </lineage>
</organism>
<keyword evidence="2 6" id="KW-0479">Metal-binding</keyword>
<dbReference type="SMART" id="SM00235">
    <property type="entry name" value="ZnMc"/>
    <property type="match status" value="1"/>
</dbReference>
<keyword evidence="1 6" id="KW-0645">Protease</keyword>
<evidence type="ECO:0000256" key="2">
    <source>
        <dbReference type="ARBA" id="ARBA00022723"/>
    </source>
</evidence>
<dbReference type="PROSITE" id="PS51864">
    <property type="entry name" value="ASTACIN"/>
    <property type="match status" value="1"/>
</dbReference>
<gene>
    <name evidence="8" type="ORF">GWR21_09875</name>
</gene>
<evidence type="ECO:0000259" key="7">
    <source>
        <dbReference type="PROSITE" id="PS51864"/>
    </source>
</evidence>
<keyword evidence="3 6" id="KW-0378">Hydrolase</keyword>
<feature type="binding site" evidence="6">
    <location>
        <position position="186"/>
    </location>
    <ligand>
        <name>Zn(2+)</name>
        <dbReference type="ChEBI" id="CHEBI:29105"/>
        <note>catalytic</note>
    </ligand>
</feature>
<evidence type="ECO:0000256" key="4">
    <source>
        <dbReference type="ARBA" id="ARBA00022833"/>
    </source>
</evidence>
<dbReference type="InterPro" id="IPR024079">
    <property type="entry name" value="MetalloPept_cat_dom_sf"/>
</dbReference>
<dbReference type="PANTHER" id="PTHR10127:SF780">
    <property type="entry name" value="METALLOENDOPEPTIDASE"/>
    <property type="match status" value="1"/>
</dbReference>
<evidence type="ECO:0000313" key="9">
    <source>
        <dbReference type="Proteomes" id="UP000476411"/>
    </source>
</evidence>
<keyword evidence="4 6" id="KW-0862">Zinc</keyword>
<dbReference type="InterPro" id="IPR034035">
    <property type="entry name" value="Astacin-like_dom"/>
</dbReference>
<dbReference type="SUPFAM" id="SSF55486">
    <property type="entry name" value="Metalloproteases ('zincins'), catalytic domain"/>
    <property type="match status" value="1"/>
</dbReference>
<dbReference type="GO" id="GO:0004222">
    <property type="term" value="F:metalloendopeptidase activity"/>
    <property type="evidence" value="ECO:0007669"/>
    <property type="project" value="UniProtKB-UniRule"/>
</dbReference>
<dbReference type="Pfam" id="PF01400">
    <property type="entry name" value="Astacin"/>
    <property type="match status" value="1"/>
</dbReference>
<dbReference type="PRINTS" id="PR00480">
    <property type="entry name" value="ASTACIN"/>
</dbReference>
<evidence type="ECO:0000256" key="3">
    <source>
        <dbReference type="ARBA" id="ARBA00022801"/>
    </source>
</evidence>
<comment type="caution">
    <text evidence="6">Lacks conserved residue(s) required for the propagation of feature annotation.</text>
</comment>
<dbReference type="AlphaFoldDB" id="A0A6B9ZCQ4"/>
<dbReference type="Proteomes" id="UP000476411">
    <property type="component" value="Chromosome"/>
</dbReference>
<keyword evidence="5 6" id="KW-0482">Metalloprotease</keyword>
<dbReference type="EMBL" id="CP048113">
    <property type="protein sequence ID" value="QHS59886.1"/>
    <property type="molecule type" value="Genomic_DNA"/>
</dbReference>
<dbReference type="RefSeq" id="WP_162331581.1">
    <property type="nucleotide sequence ID" value="NZ_CP048113.1"/>
</dbReference>
<dbReference type="GO" id="GO:0006508">
    <property type="term" value="P:proteolysis"/>
    <property type="evidence" value="ECO:0007669"/>
    <property type="project" value="UniProtKB-KW"/>
</dbReference>
<dbReference type="Gene3D" id="3.40.390.10">
    <property type="entry name" value="Collagenase (Catalytic Domain)"/>
    <property type="match status" value="1"/>
</dbReference>
<evidence type="ECO:0000256" key="1">
    <source>
        <dbReference type="ARBA" id="ARBA00022670"/>
    </source>
</evidence>
<proteinExistence type="predicted"/>
<comment type="cofactor">
    <cofactor evidence="6">
        <name>Zn(2+)</name>
        <dbReference type="ChEBI" id="CHEBI:29105"/>
    </cofactor>
    <text evidence="6">Binds 1 zinc ion per subunit.</text>
</comment>
<feature type="binding site" evidence="6">
    <location>
        <position position="196"/>
    </location>
    <ligand>
        <name>Zn(2+)</name>
        <dbReference type="ChEBI" id="CHEBI:29105"/>
        <note>catalytic</note>
    </ligand>
</feature>
<keyword evidence="9" id="KW-1185">Reference proteome</keyword>
<reference evidence="8 9" key="1">
    <citation type="submission" date="2020-01" db="EMBL/GenBank/DDBJ databases">
        <title>Complete genome sequence of Chitinophaga sp. H33E-04 isolated from quinoa roots.</title>
        <authorList>
            <person name="Weon H.-Y."/>
            <person name="Lee S.A."/>
        </authorList>
    </citation>
    <scope>NUCLEOTIDE SEQUENCE [LARGE SCALE GENOMIC DNA]</scope>
    <source>
        <strain evidence="8 9">H33E-04</strain>
    </source>
</reference>
<sequence length="399" mass="45497">MLLALTIVCFIACRKQDTLSQSQHPGTAPEKRCECENEVAFKDIPGEVVYLKDKKGDVKVTLVKKNDKYILGGDIVYSQEQVDRLQRQIDNSDSTGRTGQSYIAKFWPNRVVYYTINPSLPNQARVTEAITHWQTVTNLTFVQRTNQANYIEFFEGDGCYSNSVGMMGGRQVISMGADCTKGNAIHEIGHAIGFYHEQMREDRDNYIVVKGGNIQDGAEPQFYKYYSQAGLPGFQIGTFDFGSVMLYGSNSFSKNGQPTITRLDGSTFTVQRTGLSIGDIETYNYMYNRPGFLRDRDNYQYNSGSDWYEYTYDVYVAVYSDLTFTTPQPQSVPWKIRVKKTTVWSNATSPIIDYYDITVPAGTSRLKIGQDLYRVEYISGNNYTYEEFWQVDQYIPSKP</sequence>
<protein>
    <submittedName>
        <fullName evidence="8">Peptidase M12</fullName>
    </submittedName>
</protein>
<feature type="active site" evidence="6">
    <location>
        <position position="187"/>
    </location>
</feature>
<name>A0A6B9ZCQ4_9BACT</name>
<dbReference type="CDD" id="cd04280">
    <property type="entry name" value="ZnMc_astacin_like"/>
    <property type="match status" value="1"/>
</dbReference>
<dbReference type="GO" id="GO:0008270">
    <property type="term" value="F:zinc ion binding"/>
    <property type="evidence" value="ECO:0007669"/>
    <property type="project" value="UniProtKB-UniRule"/>
</dbReference>
<dbReference type="InterPro" id="IPR006026">
    <property type="entry name" value="Peptidase_Metallo"/>
</dbReference>
<dbReference type="InterPro" id="IPR001506">
    <property type="entry name" value="Peptidase_M12A"/>
</dbReference>
<accession>A0A6B9ZCQ4</accession>
<feature type="binding site" evidence="6">
    <location>
        <position position="190"/>
    </location>
    <ligand>
        <name>Zn(2+)</name>
        <dbReference type="ChEBI" id="CHEBI:29105"/>
        <note>catalytic</note>
    </ligand>
</feature>
<dbReference type="KEGG" id="chih:GWR21_09875"/>
<evidence type="ECO:0000256" key="6">
    <source>
        <dbReference type="PROSITE-ProRule" id="PRU01211"/>
    </source>
</evidence>
<dbReference type="PANTHER" id="PTHR10127">
    <property type="entry name" value="DISCOIDIN, CUB, EGF, LAMININ , AND ZINC METALLOPROTEASE DOMAIN CONTAINING"/>
    <property type="match status" value="1"/>
</dbReference>
<feature type="domain" description="Peptidase M12A" evidence="7">
    <location>
        <begin position="101"/>
        <end position="291"/>
    </location>
</feature>
<evidence type="ECO:0000256" key="5">
    <source>
        <dbReference type="ARBA" id="ARBA00023049"/>
    </source>
</evidence>